<dbReference type="AlphaFoldDB" id="A0AAV4XUY7"/>
<name>A0AAV4XUY7_CAEEX</name>
<comment type="caution">
    <text evidence="1">The sequence shown here is derived from an EMBL/GenBank/DDBJ whole genome shotgun (WGS) entry which is preliminary data.</text>
</comment>
<sequence>MVSSNISEKRSKMNICPEAHPERLSKFTKNINNVSEHGVFLPDCSSKIDVDYSALDNVGLNACIFCDKCGEALSDKSEYERHFCMSYERKIVQIGRKITA</sequence>
<accession>A0AAV4XUY7</accession>
<gene>
    <name evidence="1" type="ORF">CEXT_265441</name>
</gene>
<reference evidence="1 2" key="1">
    <citation type="submission" date="2021-06" db="EMBL/GenBank/DDBJ databases">
        <title>Caerostris extrusa draft genome.</title>
        <authorList>
            <person name="Kono N."/>
            <person name="Arakawa K."/>
        </authorList>
    </citation>
    <scope>NUCLEOTIDE SEQUENCE [LARGE SCALE GENOMIC DNA]</scope>
</reference>
<dbReference type="EMBL" id="BPLR01000817">
    <property type="protein sequence ID" value="GIY97669.1"/>
    <property type="molecule type" value="Genomic_DNA"/>
</dbReference>
<evidence type="ECO:0000313" key="1">
    <source>
        <dbReference type="EMBL" id="GIY97669.1"/>
    </source>
</evidence>
<proteinExistence type="predicted"/>
<protein>
    <submittedName>
        <fullName evidence="1">Uncharacterized protein</fullName>
    </submittedName>
</protein>
<keyword evidence="2" id="KW-1185">Reference proteome</keyword>
<organism evidence="1 2">
    <name type="scientific">Caerostris extrusa</name>
    <name type="common">Bark spider</name>
    <name type="synonym">Caerostris bankana</name>
    <dbReference type="NCBI Taxonomy" id="172846"/>
    <lineage>
        <taxon>Eukaryota</taxon>
        <taxon>Metazoa</taxon>
        <taxon>Ecdysozoa</taxon>
        <taxon>Arthropoda</taxon>
        <taxon>Chelicerata</taxon>
        <taxon>Arachnida</taxon>
        <taxon>Araneae</taxon>
        <taxon>Araneomorphae</taxon>
        <taxon>Entelegynae</taxon>
        <taxon>Araneoidea</taxon>
        <taxon>Araneidae</taxon>
        <taxon>Caerostris</taxon>
    </lineage>
</organism>
<evidence type="ECO:0000313" key="2">
    <source>
        <dbReference type="Proteomes" id="UP001054945"/>
    </source>
</evidence>
<dbReference type="Proteomes" id="UP001054945">
    <property type="component" value="Unassembled WGS sequence"/>
</dbReference>